<dbReference type="AlphaFoldDB" id="A0A0J8S1S5"/>
<evidence type="ECO:0000313" key="3">
    <source>
        <dbReference type="Proteomes" id="UP000054563"/>
    </source>
</evidence>
<organism evidence="2 3">
    <name type="scientific">Coccidioides immitis H538.4</name>
    <dbReference type="NCBI Taxonomy" id="396776"/>
    <lineage>
        <taxon>Eukaryota</taxon>
        <taxon>Fungi</taxon>
        <taxon>Dikarya</taxon>
        <taxon>Ascomycota</taxon>
        <taxon>Pezizomycotina</taxon>
        <taxon>Eurotiomycetes</taxon>
        <taxon>Eurotiomycetidae</taxon>
        <taxon>Onygenales</taxon>
        <taxon>Onygenaceae</taxon>
        <taxon>Coccidioides</taxon>
    </lineage>
</organism>
<gene>
    <name evidence="2" type="ORF">CIHG_09206</name>
</gene>
<dbReference type="Proteomes" id="UP000054563">
    <property type="component" value="Unassembled WGS sequence"/>
</dbReference>
<feature type="region of interest" description="Disordered" evidence="1">
    <location>
        <begin position="1"/>
        <end position="23"/>
    </location>
</feature>
<reference evidence="3" key="1">
    <citation type="journal article" date="2010" name="Genome Res.">
        <title>Population genomic sequencing of Coccidioides fungi reveals recent hybridization and transposon control.</title>
        <authorList>
            <person name="Neafsey D.E."/>
            <person name="Barker B.M."/>
            <person name="Sharpton T.J."/>
            <person name="Stajich J.E."/>
            <person name="Park D.J."/>
            <person name="Whiston E."/>
            <person name="Hung C.-Y."/>
            <person name="McMahan C."/>
            <person name="White J."/>
            <person name="Sykes S."/>
            <person name="Heiman D."/>
            <person name="Young S."/>
            <person name="Zeng Q."/>
            <person name="Abouelleil A."/>
            <person name="Aftuck L."/>
            <person name="Bessette D."/>
            <person name="Brown A."/>
            <person name="FitzGerald M."/>
            <person name="Lui A."/>
            <person name="Macdonald J.P."/>
            <person name="Priest M."/>
            <person name="Orbach M.J."/>
            <person name="Galgiani J.N."/>
            <person name="Kirkland T.N."/>
            <person name="Cole G.T."/>
            <person name="Birren B.W."/>
            <person name="Henn M.R."/>
            <person name="Taylor J.W."/>
            <person name="Rounsley S.D."/>
        </authorList>
    </citation>
    <scope>NUCLEOTIDE SEQUENCE [LARGE SCALE GENOMIC DNA]</scope>
    <source>
        <strain evidence="3">H538.4</strain>
    </source>
</reference>
<dbReference type="VEuPathDB" id="FungiDB:CIHG_09206"/>
<sequence>MARNNNIRGQENQPSWGMGHVPGGSSVVERCSTGEGGENSGQVALHAARRVTSWRVAAVKATVLAKPLNLPCGSPPLLIWNSIFLAVWLATWIFRAQPRAAGTASKDQPILGPTTSPMVQVPDSPTQAQDIVNFVPTHTQEASNNVGQQFSRCQGRGRVYSQQLDDHFQAPNDSEHPVERHPKERGLFSGTSTQSPHNTHAGGIIDREATLFACLVKC</sequence>
<proteinExistence type="predicted"/>
<evidence type="ECO:0000313" key="2">
    <source>
        <dbReference type="EMBL" id="KMU91330.1"/>
    </source>
</evidence>
<name>A0A0J8S1S5_COCIT</name>
<feature type="compositionally biased region" description="Polar residues" evidence="1">
    <location>
        <begin position="1"/>
        <end position="15"/>
    </location>
</feature>
<dbReference type="EMBL" id="DS017034">
    <property type="protein sequence ID" value="KMU91330.1"/>
    <property type="molecule type" value="Genomic_DNA"/>
</dbReference>
<protein>
    <submittedName>
        <fullName evidence="2">Uncharacterized protein</fullName>
    </submittedName>
</protein>
<evidence type="ECO:0000256" key="1">
    <source>
        <dbReference type="SAM" id="MobiDB-lite"/>
    </source>
</evidence>
<accession>A0A0J8S1S5</accession>